<dbReference type="GeneID" id="37068009"/>
<evidence type="ECO:0000313" key="3">
    <source>
        <dbReference type="EMBL" id="PWY87570.1"/>
    </source>
</evidence>
<comment type="caution">
    <text evidence="3">The sequence shown here is derived from an EMBL/GenBank/DDBJ whole genome shotgun (WGS) entry which is preliminary data.</text>
</comment>
<feature type="coiled-coil region" evidence="1">
    <location>
        <begin position="261"/>
        <end position="315"/>
    </location>
</feature>
<evidence type="ECO:0000313" key="4">
    <source>
        <dbReference type="Proteomes" id="UP000247233"/>
    </source>
</evidence>
<organism evidence="3 4">
    <name type="scientific">Aspergillus heteromorphus CBS 117.55</name>
    <dbReference type="NCBI Taxonomy" id="1448321"/>
    <lineage>
        <taxon>Eukaryota</taxon>
        <taxon>Fungi</taxon>
        <taxon>Dikarya</taxon>
        <taxon>Ascomycota</taxon>
        <taxon>Pezizomycotina</taxon>
        <taxon>Eurotiomycetes</taxon>
        <taxon>Eurotiomycetidae</taxon>
        <taxon>Eurotiales</taxon>
        <taxon>Aspergillaceae</taxon>
        <taxon>Aspergillus</taxon>
        <taxon>Aspergillus subgen. Circumdati</taxon>
    </lineage>
</organism>
<evidence type="ECO:0000256" key="2">
    <source>
        <dbReference type="SAM" id="MobiDB-lite"/>
    </source>
</evidence>
<keyword evidence="4" id="KW-1185">Reference proteome</keyword>
<sequence>MERNPKRRSTGSQSSNPSSLRHCSYPSPTSSSPPNTSSLQPGRKLKHRSAPPKPLALTRIKGTITMDPPSHLSSRPKSSEISWLNDASPMSATPRTATPRTPQRSRSGRHSNNPTNAAMSSVGGQTPTDKRLSGTPEPVPPLVNPSSALLQDLLNEQRATRSSKSAASEDMKPSAPRTPERSHSRSQSGSQSPAQSQSRSQSQEEAASEKQRKIQTALSSGQRQPHEMGMREMGEYVSKLNKQNFDLKLEIFHRVQQMGAMEKKLHRMDKMEEEVRRLHRLEEELQELRDAESDNQRLRESNEQLRQEIDRRDHAITEAVDMICFLENKLTRPQLGADSRPSTARSYDDSPGATTPTQATTVDIPERTSSKRAMLSRHRRISPDSRFLKQTPSFLSDVTKGATALRSLYVPADTQSHSAMSEITKSESLQSMTDTMDPPSPRLSALSECSELFPPHDGENGLDQVDISVKKRDSTDSDGTEEARQSHIDHWVQPQRDIFLGDVPGQEMGPTNLFKQADKSSFESGSGNGSSQKTRLESVFGSSGLPPTPDTMSTAYAGPNRSNGSIVAEKSFVDRALAMSYPLRRPRSADELTAKRSSGNSEVVDSVVANVGDVPPSGTSLDGDESPTFFPLNSITSRDGHLYSHTPVDISRYSSYGRNELLNGQGLERVLSKLDNSYYGSMARRESLQESASSLSSSPPLTPQDWIEAAKPHPNGRKQSSDLLQIPNKAASSRLGARTPSQSSFLGRRHSIDSNIRDSDVPMIPTLDLRSLDQGLQTEESDDRRMIGRKISLRPPFFARSAPPRRLQPSLLPEGMDIADGAPAPVIHKARNPAHPKLTKKSHAVDDGPGPTTSTDTVTQRSIPHSFTESGFLNNTANSNNSNNSNTRPNSKDNDKHKRRSSLGIFGWMKGASGLGKKTDGDHHHNPPAKSAAAPPPLVSAMRKTSEFSTTFPEATRTFDVGAMNIAIEDFASKKPRAEEDEPGRRPRYMDRRSRRG</sequence>
<dbReference type="RefSeq" id="XP_025401453.1">
    <property type="nucleotide sequence ID" value="XM_025545772.1"/>
</dbReference>
<dbReference type="EMBL" id="MSFL01000006">
    <property type="protein sequence ID" value="PWY87570.1"/>
    <property type="molecule type" value="Genomic_DNA"/>
</dbReference>
<keyword evidence="1" id="KW-0175">Coiled coil</keyword>
<feature type="compositionally biased region" description="Low complexity" evidence="2">
    <location>
        <begin position="522"/>
        <end position="531"/>
    </location>
</feature>
<name>A0A317WTK4_9EURO</name>
<feature type="region of interest" description="Disordered" evidence="2">
    <location>
        <begin position="971"/>
        <end position="997"/>
    </location>
</feature>
<feature type="compositionally biased region" description="Polar residues" evidence="2">
    <location>
        <begin position="110"/>
        <end position="127"/>
    </location>
</feature>
<feature type="compositionally biased region" description="Basic and acidic residues" evidence="2">
    <location>
        <begin position="167"/>
        <end position="183"/>
    </location>
</feature>
<dbReference type="AlphaFoldDB" id="A0A317WTK4"/>
<gene>
    <name evidence="3" type="ORF">BO70DRAFT_385844</name>
</gene>
<feature type="compositionally biased region" description="Polar residues" evidence="2">
    <location>
        <begin position="550"/>
        <end position="561"/>
    </location>
</feature>
<feature type="compositionally biased region" description="Polar residues" evidence="2">
    <location>
        <begin position="10"/>
        <end position="21"/>
    </location>
</feature>
<feature type="compositionally biased region" description="Polar residues" evidence="2">
    <location>
        <begin position="860"/>
        <end position="873"/>
    </location>
</feature>
<feature type="compositionally biased region" description="Low complexity" evidence="2">
    <location>
        <begin position="24"/>
        <end position="38"/>
    </location>
</feature>
<dbReference type="VEuPathDB" id="FungiDB:BO70DRAFT_385844"/>
<protein>
    <submittedName>
        <fullName evidence="3">Uncharacterized protein</fullName>
    </submittedName>
</protein>
<feature type="compositionally biased region" description="Low complexity" evidence="2">
    <location>
        <begin position="87"/>
        <end position="105"/>
    </location>
</feature>
<feature type="compositionally biased region" description="Polar residues" evidence="2">
    <location>
        <begin position="352"/>
        <end position="361"/>
    </location>
</feature>
<feature type="compositionally biased region" description="Polar residues" evidence="2">
    <location>
        <begin position="71"/>
        <end position="82"/>
    </location>
</feature>
<feature type="region of interest" description="Disordered" evidence="2">
    <location>
        <begin position="413"/>
        <end position="561"/>
    </location>
</feature>
<feature type="region of interest" description="Disordered" evidence="2">
    <location>
        <begin position="827"/>
        <end position="937"/>
    </location>
</feature>
<accession>A0A317WTK4</accession>
<reference evidence="3 4" key="1">
    <citation type="submission" date="2016-12" db="EMBL/GenBank/DDBJ databases">
        <title>The genomes of Aspergillus section Nigri reveals drivers in fungal speciation.</title>
        <authorList>
            <consortium name="DOE Joint Genome Institute"/>
            <person name="Vesth T.C."/>
            <person name="Nybo J."/>
            <person name="Theobald S."/>
            <person name="Brandl J."/>
            <person name="Frisvad J.C."/>
            <person name="Nielsen K.F."/>
            <person name="Lyhne E.K."/>
            <person name="Kogle M.E."/>
            <person name="Kuo A."/>
            <person name="Riley R."/>
            <person name="Clum A."/>
            <person name="Nolan M."/>
            <person name="Lipzen A."/>
            <person name="Salamov A."/>
            <person name="Henrissat B."/>
            <person name="Wiebenga A."/>
            <person name="De Vries R.P."/>
            <person name="Grigoriev I.V."/>
            <person name="Mortensen U.H."/>
            <person name="Andersen M.R."/>
            <person name="Baker S.E."/>
        </authorList>
    </citation>
    <scope>NUCLEOTIDE SEQUENCE [LARGE SCALE GENOMIC DNA]</scope>
    <source>
        <strain evidence="3 4">CBS 117.55</strain>
    </source>
</reference>
<feature type="region of interest" description="Disordered" evidence="2">
    <location>
        <begin position="334"/>
        <end position="380"/>
    </location>
</feature>
<feature type="region of interest" description="Disordered" evidence="2">
    <location>
        <begin position="689"/>
        <end position="722"/>
    </location>
</feature>
<dbReference type="Proteomes" id="UP000247233">
    <property type="component" value="Unassembled WGS sequence"/>
</dbReference>
<proteinExistence type="predicted"/>
<dbReference type="STRING" id="1448321.A0A317WTK4"/>
<feature type="compositionally biased region" description="Low complexity" evidence="2">
    <location>
        <begin position="874"/>
        <end position="889"/>
    </location>
</feature>
<dbReference type="OrthoDB" id="10251744at2759"/>
<evidence type="ECO:0000256" key="1">
    <source>
        <dbReference type="SAM" id="Coils"/>
    </source>
</evidence>
<feature type="compositionally biased region" description="Low complexity" evidence="2">
    <location>
        <begin position="847"/>
        <end position="859"/>
    </location>
</feature>
<feature type="compositionally biased region" description="Polar residues" evidence="2">
    <location>
        <begin position="413"/>
        <end position="434"/>
    </location>
</feature>
<feature type="compositionally biased region" description="Basic and acidic residues" evidence="2">
    <location>
        <begin position="468"/>
        <end position="490"/>
    </location>
</feature>
<feature type="compositionally biased region" description="Polar residues" evidence="2">
    <location>
        <begin position="214"/>
        <end position="223"/>
    </location>
</feature>
<feature type="compositionally biased region" description="Low complexity" evidence="2">
    <location>
        <begin position="185"/>
        <end position="205"/>
    </location>
</feature>
<feature type="compositionally biased region" description="Basic residues" evidence="2">
    <location>
        <begin position="828"/>
        <end position="842"/>
    </location>
</feature>
<feature type="compositionally biased region" description="Low complexity" evidence="2">
    <location>
        <begin position="689"/>
        <end position="698"/>
    </location>
</feature>
<feature type="region of interest" description="Disordered" evidence="2">
    <location>
        <begin position="1"/>
        <end position="228"/>
    </location>
</feature>